<dbReference type="PANTHER" id="PTHR10796:SF92">
    <property type="entry name" value="PATCHED-RELATED, ISOFORM A"/>
    <property type="match status" value="1"/>
</dbReference>
<sequence>YQQIKYEIDPEYLFSPIRGEGKSERAIVESYFKVNYTHRFNVGRITRPGRFGRVIVISKDEHNKNLLRSEVWQELRLLDGIIQNATVQYDGETFTYREACARWENECFTNDILNLDKIIDEVSYSTLHYGQVTNCAKIMYSHKQVEAGDLNLTFPVMFNPVTWDAHVFPVFFGGTEVSDDNLIISVPSLQLVYFVTADSKRQDARGAAWEEAFLEAVGYAEDHGVFKHIAVARFASRTLDHELERNTRTVVPYFSSTFILMIAFSVVTCMMGDVVRSKPWLGLMGNVSAVMATSAAFGLAMYLGIEFIGINLAAPFLM</sequence>
<dbReference type="Proteomes" id="UP000075884">
    <property type="component" value="Unassembled WGS sequence"/>
</dbReference>
<proteinExistence type="inferred from homology"/>
<evidence type="ECO:0000313" key="10">
    <source>
        <dbReference type="Proteomes" id="UP000075884"/>
    </source>
</evidence>
<keyword evidence="4 7" id="KW-1133">Transmembrane helix</keyword>
<keyword evidence="6" id="KW-0325">Glycoprotein</keyword>
<dbReference type="STRING" id="7168.A0A182NVC7"/>
<dbReference type="GO" id="GO:0005886">
    <property type="term" value="C:plasma membrane"/>
    <property type="evidence" value="ECO:0007669"/>
    <property type="project" value="TreeGrafter"/>
</dbReference>
<dbReference type="Pfam" id="PF02460">
    <property type="entry name" value="Patched"/>
    <property type="match status" value="1"/>
</dbReference>
<feature type="transmembrane region" description="Helical" evidence="7">
    <location>
        <begin position="287"/>
        <end position="314"/>
    </location>
</feature>
<comment type="similarity">
    <text evidence="2">Belongs to the patched family.</text>
</comment>
<dbReference type="AlphaFoldDB" id="A0A182NVC7"/>
<keyword evidence="10" id="KW-1185">Reference proteome</keyword>
<reference evidence="10" key="1">
    <citation type="submission" date="2013-03" db="EMBL/GenBank/DDBJ databases">
        <title>The Genome Sequence of Anopheles dirus WRAIR2.</title>
        <authorList>
            <consortium name="The Broad Institute Genomics Platform"/>
            <person name="Neafsey D.E."/>
            <person name="Walton C."/>
            <person name="Walker B."/>
            <person name="Young S.K."/>
            <person name="Zeng Q."/>
            <person name="Gargeya S."/>
            <person name="Fitzgerald M."/>
            <person name="Haas B."/>
            <person name="Abouelleil A."/>
            <person name="Allen A.W."/>
            <person name="Alvarado L."/>
            <person name="Arachchi H.M."/>
            <person name="Berlin A.M."/>
            <person name="Chapman S.B."/>
            <person name="Gainer-Dewar J."/>
            <person name="Goldberg J."/>
            <person name="Griggs A."/>
            <person name="Gujja S."/>
            <person name="Hansen M."/>
            <person name="Howarth C."/>
            <person name="Imamovic A."/>
            <person name="Ireland A."/>
            <person name="Larimer J."/>
            <person name="McCowan C."/>
            <person name="Murphy C."/>
            <person name="Pearson M."/>
            <person name="Poon T.W."/>
            <person name="Priest M."/>
            <person name="Roberts A."/>
            <person name="Saif S."/>
            <person name="Shea T."/>
            <person name="Sisk P."/>
            <person name="Sykes S."/>
            <person name="Wortman J."/>
            <person name="Nusbaum C."/>
            <person name="Birren B."/>
        </authorList>
    </citation>
    <scope>NUCLEOTIDE SEQUENCE [LARGE SCALE GENOMIC DNA]</scope>
    <source>
        <strain evidence="10">WRAIR2</strain>
    </source>
</reference>
<evidence type="ECO:0000256" key="4">
    <source>
        <dbReference type="ARBA" id="ARBA00022989"/>
    </source>
</evidence>
<dbReference type="InterPro" id="IPR051697">
    <property type="entry name" value="Patched_domain-protein"/>
</dbReference>
<dbReference type="PROSITE" id="PS50156">
    <property type="entry name" value="SSD"/>
    <property type="match status" value="1"/>
</dbReference>
<dbReference type="EnsemblMetazoa" id="ADIR011628-RA">
    <property type="protein sequence ID" value="ADIR011628-PA"/>
    <property type="gene ID" value="ADIR011628"/>
</dbReference>
<evidence type="ECO:0000256" key="3">
    <source>
        <dbReference type="ARBA" id="ARBA00022692"/>
    </source>
</evidence>
<evidence type="ECO:0000256" key="1">
    <source>
        <dbReference type="ARBA" id="ARBA00004141"/>
    </source>
</evidence>
<evidence type="ECO:0000256" key="5">
    <source>
        <dbReference type="ARBA" id="ARBA00023136"/>
    </source>
</evidence>
<organism evidence="9 10">
    <name type="scientific">Anopheles dirus</name>
    <dbReference type="NCBI Taxonomy" id="7168"/>
    <lineage>
        <taxon>Eukaryota</taxon>
        <taxon>Metazoa</taxon>
        <taxon>Ecdysozoa</taxon>
        <taxon>Arthropoda</taxon>
        <taxon>Hexapoda</taxon>
        <taxon>Insecta</taxon>
        <taxon>Pterygota</taxon>
        <taxon>Neoptera</taxon>
        <taxon>Endopterygota</taxon>
        <taxon>Diptera</taxon>
        <taxon>Nematocera</taxon>
        <taxon>Culicoidea</taxon>
        <taxon>Culicidae</taxon>
        <taxon>Anophelinae</taxon>
        <taxon>Anopheles</taxon>
    </lineage>
</organism>
<dbReference type="InterPro" id="IPR003392">
    <property type="entry name" value="PTHD_SSD"/>
</dbReference>
<accession>A0A182NVC7</accession>
<keyword evidence="3 7" id="KW-0812">Transmembrane</keyword>
<protein>
    <recommendedName>
        <fullName evidence="8">SSD domain-containing protein</fullName>
    </recommendedName>
</protein>
<dbReference type="GO" id="GO:0030659">
    <property type="term" value="C:cytoplasmic vesicle membrane"/>
    <property type="evidence" value="ECO:0007669"/>
    <property type="project" value="TreeGrafter"/>
</dbReference>
<dbReference type="VEuPathDB" id="VectorBase:ADIR011628"/>
<evidence type="ECO:0000256" key="2">
    <source>
        <dbReference type="ARBA" id="ARBA00005585"/>
    </source>
</evidence>
<feature type="domain" description="SSD" evidence="8">
    <location>
        <begin position="250"/>
        <end position="318"/>
    </location>
</feature>
<name>A0A182NVC7_9DIPT</name>
<evidence type="ECO:0000256" key="7">
    <source>
        <dbReference type="SAM" id="Phobius"/>
    </source>
</evidence>
<dbReference type="PANTHER" id="PTHR10796">
    <property type="entry name" value="PATCHED-RELATED"/>
    <property type="match status" value="1"/>
</dbReference>
<comment type="subcellular location">
    <subcellularLocation>
        <location evidence="1">Membrane</location>
        <topology evidence="1">Multi-pass membrane protein</topology>
    </subcellularLocation>
</comment>
<feature type="transmembrane region" description="Helical" evidence="7">
    <location>
        <begin position="253"/>
        <end position="275"/>
    </location>
</feature>
<reference evidence="9" key="2">
    <citation type="submission" date="2020-05" db="UniProtKB">
        <authorList>
            <consortium name="EnsemblMetazoa"/>
        </authorList>
    </citation>
    <scope>IDENTIFICATION</scope>
    <source>
        <strain evidence="9">WRAIR2</strain>
    </source>
</reference>
<dbReference type="InterPro" id="IPR000731">
    <property type="entry name" value="SSD"/>
</dbReference>
<evidence type="ECO:0000259" key="8">
    <source>
        <dbReference type="PROSITE" id="PS50156"/>
    </source>
</evidence>
<evidence type="ECO:0000256" key="6">
    <source>
        <dbReference type="ARBA" id="ARBA00023180"/>
    </source>
</evidence>
<evidence type="ECO:0000313" key="9">
    <source>
        <dbReference type="EnsemblMetazoa" id="ADIR011628-PA"/>
    </source>
</evidence>
<keyword evidence="5 7" id="KW-0472">Membrane</keyword>